<dbReference type="EMBL" id="JBDXSU010000016">
    <property type="protein sequence ID" value="MFB5192022.1"/>
    <property type="molecule type" value="Genomic_DNA"/>
</dbReference>
<keyword evidence="3" id="KW-1185">Reference proteome</keyword>
<evidence type="ECO:0000313" key="2">
    <source>
        <dbReference type="EMBL" id="MFB5192022.1"/>
    </source>
</evidence>
<dbReference type="RefSeq" id="WP_275476038.1">
    <property type="nucleotide sequence ID" value="NZ_CP162940.1"/>
</dbReference>
<name>A0ABV5AIC3_9BACL</name>
<dbReference type="Pfam" id="PF22548">
    <property type="entry name" value="AEP-TOTE"/>
    <property type="match status" value="1"/>
</dbReference>
<accession>A0ABV5AIC3</accession>
<comment type="caution">
    <text evidence="2">The sequence shown here is derived from an EMBL/GenBank/DDBJ whole genome shotgun (WGS) entry which is preliminary data.</text>
</comment>
<feature type="domain" description="TOTE conflict system primase" evidence="1">
    <location>
        <begin position="99"/>
        <end position="262"/>
    </location>
</feature>
<dbReference type="Proteomes" id="UP001579974">
    <property type="component" value="Unassembled WGS sequence"/>
</dbReference>
<protein>
    <recommendedName>
        <fullName evidence="1">TOTE conflict system primase domain-containing protein</fullName>
    </recommendedName>
</protein>
<evidence type="ECO:0000259" key="1">
    <source>
        <dbReference type="Pfam" id="PF22548"/>
    </source>
</evidence>
<gene>
    <name evidence="2" type="ORF">KKP3000_000814</name>
</gene>
<reference evidence="2 3" key="1">
    <citation type="journal article" date="2024" name="Int. J. Mol. Sci.">
        <title>Exploration of Alicyclobacillus spp. Genome in Search of Antibiotic Resistance.</title>
        <authorList>
            <person name="Bucka-Kolendo J."/>
            <person name="Kiousi D.E."/>
            <person name="Dekowska A."/>
            <person name="Mikolajczuk-Szczyrba A."/>
            <person name="Karadedos D.M."/>
            <person name="Michael P."/>
            <person name="Galanis A."/>
            <person name="Sokolowska B."/>
        </authorList>
    </citation>
    <scope>NUCLEOTIDE SEQUENCE [LARGE SCALE GENOMIC DNA]</scope>
    <source>
        <strain evidence="2 3">KKP 3000</strain>
    </source>
</reference>
<proteinExistence type="predicted"/>
<sequence length="554" mass="63749">MYQRQIDLSSYPVPCPVCGEQLVCINATHARKHGHETLSDFLKTHGIDYKTLLQRSRKKLTQLYNIDRKSWVVGYETAVGSIEYARQTYYTDYRAARDKGIKSATPYPLTNTMLHNHLNGSAPLAIFASGPSSSYFGFDVDSKELAASHTLKLVDSLEALGIPRQYVHVSFSGSKGYHIDLLIDGKMSFEKWNDIGEYVVEVAGLTDESIEFRPGRKNGQAYKLPLTLHPKTGNFAGFCDNRTLESYDIVRSHNYLFDIEKMPQGLLFPLLARSRQWKREQVEAKKRPPSRAARPVIEPQEMAVAVTSANLLWSAEDKRDKVERWCNVAFDGVGTRYNAMKHIAIYLWHEQGIEDEDELVACLVEINDREYTAGRVRTPSHECVNEYRAFARWVINETDGFYVRERELMITQAEIQWVLGVTDIKARDMLWALLLSSKAFPSKSGWFYRTSDALQKMLSKPRKICRETIAVKRRWLTERGYIETTAAASKREFYVNHIKQHRPMRYRLLFDHPEHSVVLKTVFYDHEMDCRNLLCEIAATLLPVSELKLLKLTA</sequence>
<dbReference type="InterPro" id="IPR054347">
    <property type="entry name" value="TOTE_primase"/>
</dbReference>
<evidence type="ECO:0000313" key="3">
    <source>
        <dbReference type="Proteomes" id="UP001579974"/>
    </source>
</evidence>
<organism evidence="2 3">
    <name type="scientific">Alicyclobacillus fastidiosus</name>
    <dbReference type="NCBI Taxonomy" id="392011"/>
    <lineage>
        <taxon>Bacteria</taxon>
        <taxon>Bacillati</taxon>
        <taxon>Bacillota</taxon>
        <taxon>Bacilli</taxon>
        <taxon>Bacillales</taxon>
        <taxon>Alicyclobacillaceae</taxon>
        <taxon>Alicyclobacillus</taxon>
    </lineage>
</organism>
<dbReference type="SUPFAM" id="SSF56747">
    <property type="entry name" value="Prim-pol domain"/>
    <property type="match status" value="1"/>
</dbReference>